<dbReference type="Pfam" id="PF00583">
    <property type="entry name" value="Acetyltransf_1"/>
    <property type="match status" value="1"/>
</dbReference>
<evidence type="ECO:0000259" key="3">
    <source>
        <dbReference type="PROSITE" id="PS51186"/>
    </source>
</evidence>
<evidence type="ECO:0000313" key="4">
    <source>
        <dbReference type="EMBL" id="GAA1114559.1"/>
    </source>
</evidence>
<comment type="caution">
    <text evidence="4">The sequence shown here is derived from an EMBL/GenBank/DDBJ whole genome shotgun (WGS) entry which is preliminary data.</text>
</comment>
<keyword evidence="1" id="KW-0808">Transferase</keyword>
<sequence>MLELRVVDAADWQIWRGLRLAALAEAPGAFGATLAEWQGVGDREDRWRARLSIPGGRDLIALLDGQPVAMASGVPGEAAGTTEVISMWVSPLARGRGVSGRLLDALGSWSIGEGAHTLVLAVRVDNTAAINAYRSAGFTVVLDADGHPIPNVACELTMTRPLPSP</sequence>
<dbReference type="PANTHER" id="PTHR43877:SF2">
    <property type="entry name" value="AMINOALKYLPHOSPHONATE N-ACETYLTRANSFERASE-RELATED"/>
    <property type="match status" value="1"/>
</dbReference>
<dbReference type="EMBL" id="BAAALG010000017">
    <property type="protein sequence ID" value="GAA1114559.1"/>
    <property type="molecule type" value="Genomic_DNA"/>
</dbReference>
<proteinExistence type="predicted"/>
<dbReference type="PANTHER" id="PTHR43877">
    <property type="entry name" value="AMINOALKYLPHOSPHONATE N-ACETYLTRANSFERASE-RELATED-RELATED"/>
    <property type="match status" value="1"/>
</dbReference>
<reference evidence="4 5" key="1">
    <citation type="journal article" date="2019" name="Int. J. Syst. Evol. Microbiol.">
        <title>The Global Catalogue of Microorganisms (GCM) 10K type strain sequencing project: providing services to taxonomists for standard genome sequencing and annotation.</title>
        <authorList>
            <consortium name="The Broad Institute Genomics Platform"/>
            <consortium name="The Broad Institute Genome Sequencing Center for Infectious Disease"/>
            <person name="Wu L."/>
            <person name="Ma J."/>
        </authorList>
    </citation>
    <scope>NUCLEOTIDE SEQUENCE [LARGE SCALE GENOMIC DNA]</scope>
    <source>
        <strain evidence="4 5">JCM 13008</strain>
    </source>
</reference>
<gene>
    <name evidence="4" type="ORF">GCM10009668_41380</name>
</gene>
<evidence type="ECO:0000256" key="1">
    <source>
        <dbReference type="ARBA" id="ARBA00022679"/>
    </source>
</evidence>
<dbReference type="InterPro" id="IPR000182">
    <property type="entry name" value="GNAT_dom"/>
</dbReference>
<organism evidence="4 5">
    <name type="scientific">Nocardioides dubius</name>
    <dbReference type="NCBI Taxonomy" id="317019"/>
    <lineage>
        <taxon>Bacteria</taxon>
        <taxon>Bacillati</taxon>
        <taxon>Actinomycetota</taxon>
        <taxon>Actinomycetes</taxon>
        <taxon>Propionibacteriales</taxon>
        <taxon>Nocardioidaceae</taxon>
        <taxon>Nocardioides</taxon>
    </lineage>
</organism>
<evidence type="ECO:0000256" key="2">
    <source>
        <dbReference type="ARBA" id="ARBA00023315"/>
    </source>
</evidence>
<keyword evidence="5" id="KW-1185">Reference proteome</keyword>
<protein>
    <recommendedName>
        <fullName evidence="3">N-acetyltransferase domain-containing protein</fullName>
    </recommendedName>
</protein>
<keyword evidence="2" id="KW-0012">Acyltransferase</keyword>
<feature type="domain" description="N-acetyltransferase" evidence="3">
    <location>
        <begin position="2"/>
        <end position="163"/>
    </location>
</feature>
<accession>A0ABN1U3W1</accession>
<evidence type="ECO:0000313" key="5">
    <source>
        <dbReference type="Proteomes" id="UP001501581"/>
    </source>
</evidence>
<name>A0ABN1U3W1_9ACTN</name>
<dbReference type="RefSeq" id="WP_343996826.1">
    <property type="nucleotide sequence ID" value="NZ_BAAALG010000017.1"/>
</dbReference>
<dbReference type="Gene3D" id="3.40.630.30">
    <property type="match status" value="1"/>
</dbReference>
<dbReference type="Proteomes" id="UP001501581">
    <property type="component" value="Unassembled WGS sequence"/>
</dbReference>
<dbReference type="PROSITE" id="PS51186">
    <property type="entry name" value="GNAT"/>
    <property type="match status" value="1"/>
</dbReference>
<dbReference type="InterPro" id="IPR016181">
    <property type="entry name" value="Acyl_CoA_acyltransferase"/>
</dbReference>
<dbReference type="InterPro" id="IPR050832">
    <property type="entry name" value="Bact_Acetyltransf"/>
</dbReference>
<dbReference type="CDD" id="cd04301">
    <property type="entry name" value="NAT_SF"/>
    <property type="match status" value="1"/>
</dbReference>
<dbReference type="SUPFAM" id="SSF55729">
    <property type="entry name" value="Acyl-CoA N-acyltransferases (Nat)"/>
    <property type="match status" value="1"/>
</dbReference>